<dbReference type="Gene3D" id="1.20.58.60">
    <property type="match status" value="1"/>
</dbReference>
<proteinExistence type="predicted"/>
<keyword evidence="1" id="KW-1185">Reference proteome</keyword>
<organism evidence="1 2">
    <name type="scientific">Romanomermis culicivorax</name>
    <name type="common">Nematode worm</name>
    <dbReference type="NCBI Taxonomy" id="13658"/>
    <lineage>
        <taxon>Eukaryota</taxon>
        <taxon>Metazoa</taxon>
        <taxon>Ecdysozoa</taxon>
        <taxon>Nematoda</taxon>
        <taxon>Enoplea</taxon>
        <taxon>Dorylaimia</taxon>
        <taxon>Mermithida</taxon>
        <taxon>Mermithoidea</taxon>
        <taxon>Mermithidae</taxon>
        <taxon>Romanomermis</taxon>
    </lineage>
</organism>
<dbReference type="WBParaSite" id="nRc.2.0.1.t01298-RA">
    <property type="protein sequence ID" value="nRc.2.0.1.t01298-RA"/>
    <property type="gene ID" value="nRc.2.0.1.g01298"/>
</dbReference>
<dbReference type="AlphaFoldDB" id="A0A915HI35"/>
<protein>
    <submittedName>
        <fullName evidence="2">Uncharacterized protein</fullName>
    </submittedName>
</protein>
<name>A0A915HI35_ROMCU</name>
<evidence type="ECO:0000313" key="2">
    <source>
        <dbReference type="WBParaSite" id="nRc.2.0.1.t01298-RA"/>
    </source>
</evidence>
<accession>A0A915HI35</accession>
<dbReference type="SUPFAM" id="SSF46966">
    <property type="entry name" value="Spectrin repeat"/>
    <property type="match status" value="1"/>
</dbReference>
<reference evidence="2" key="1">
    <citation type="submission" date="2022-11" db="UniProtKB">
        <authorList>
            <consortium name="WormBaseParasite"/>
        </authorList>
    </citation>
    <scope>IDENTIFICATION</scope>
</reference>
<dbReference type="Proteomes" id="UP000887565">
    <property type="component" value="Unplaced"/>
</dbReference>
<evidence type="ECO:0000313" key="1">
    <source>
        <dbReference type="Proteomes" id="UP000887565"/>
    </source>
</evidence>
<sequence length="167" mass="19305">MKSASDAEEYSEQLDLLGLFQTLEMLMEGAGGHEKLTQIADDLITSNMLTTAVKNELVKYNTRRDQLLIPAKERQLFLESGVHESQEFEQQLLNCQSWIAHVDYILSARLNSDILASDVPQEYKQLQTEFTEHDDCITNLEKQVQRYRNHNKPEAANRLEEQINHVK</sequence>